<organism evidence="2 3">
    <name type="scientific">Marihabitans asiaticum</name>
    <dbReference type="NCBI Taxonomy" id="415218"/>
    <lineage>
        <taxon>Bacteria</taxon>
        <taxon>Bacillati</taxon>
        <taxon>Actinomycetota</taxon>
        <taxon>Actinomycetes</taxon>
        <taxon>Micrococcales</taxon>
        <taxon>Intrasporangiaceae</taxon>
        <taxon>Marihabitans</taxon>
    </lineage>
</organism>
<dbReference type="AlphaFoldDB" id="A0A560WH77"/>
<name>A0A560WH77_9MICO</name>
<sequence>MSEEHVQAIHALQEGWTRRHEEEQVADIICGVEGEELTRLKNALNRRDDHHDLEELVFGDIDDEAIRERILAHIAAEAQPLGRLGVKVLSDIDDTIFPMVHERRYPRGHTPVPGSLAFLQALDDGPVESPWSRGDLTFLTARPEVAFGLIESTSKNALREAGVASSSILSGGLAFLHSKDAMADGKLGNVERYRQLFPEYGIVFVGDSGQGDVLVGEGMREAHPEAIPTIFIHDVVSTPQPERDRLAAKGVHLVDTYVGAAVQASRLGMVSLHNVKTVVAEAISALDSVSWESPEQEHATRELFLRDVDAAHTLVR</sequence>
<keyword evidence="3" id="KW-1185">Reference proteome</keyword>
<dbReference type="GO" id="GO:0008195">
    <property type="term" value="F:phosphatidate phosphatase activity"/>
    <property type="evidence" value="ECO:0007669"/>
    <property type="project" value="InterPro"/>
</dbReference>
<dbReference type="PANTHER" id="PTHR40861">
    <property type="entry name" value="DUF2183 DOMAIN-CONTAINING PROTEIN"/>
    <property type="match status" value="1"/>
</dbReference>
<evidence type="ECO:0000259" key="1">
    <source>
        <dbReference type="Pfam" id="PF09949"/>
    </source>
</evidence>
<gene>
    <name evidence="2" type="ORF">FB557_0397</name>
</gene>
<dbReference type="PANTHER" id="PTHR40861:SF1">
    <property type="entry name" value="PHOSPHATIDATE PHOSPHATASE APP1 CATALYTIC DOMAIN-CONTAINING PROTEIN"/>
    <property type="match status" value="1"/>
</dbReference>
<evidence type="ECO:0000313" key="2">
    <source>
        <dbReference type="EMBL" id="TWD16854.1"/>
    </source>
</evidence>
<dbReference type="Proteomes" id="UP000315628">
    <property type="component" value="Unassembled WGS sequence"/>
</dbReference>
<dbReference type="RefSeq" id="WP_144855144.1">
    <property type="nucleotide sequence ID" value="NZ_BAAAYT010000002.1"/>
</dbReference>
<proteinExistence type="predicted"/>
<comment type="caution">
    <text evidence="2">The sequence shown here is derived from an EMBL/GenBank/DDBJ whole genome shotgun (WGS) entry which is preliminary data.</text>
</comment>
<reference evidence="2 3" key="1">
    <citation type="submission" date="2019-06" db="EMBL/GenBank/DDBJ databases">
        <title>Sequencing the genomes of 1000 actinobacteria strains.</title>
        <authorList>
            <person name="Klenk H.-P."/>
        </authorList>
    </citation>
    <scope>NUCLEOTIDE SEQUENCE [LARGE SCALE GENOMIC DNA]</scope>
    <source>
        <strain evidence="2 3">DSM 18935</strain>
    </source>
</reference>
<dbReference type="EMBL" id="VIUW01000001">
    <property type="protein sequence ID" value="TWD16854.1"/>
    <property type="molecule type" value="Genomic_DNA"/>
</dbReference>
<dbReference type="InterPro" id="IPR019236">
    <property type="entry name" value="APP1_cat"/>
</dbReference>
<protein>
    <submittedName>
        <fullName evidence="2">Uncharacterized protein DUF2183</fullName>
    </submittedName>
</protein>
<dbReference type="OrthoDB" id="4840954at2"/>
<accession>A0A560WH77</accession>
<dbReference type="Pfam" id="PF09949">
    <property type="entry name" value="APP1_cat"/>
    <property type="match status" value="1"/>
</dbReference>
<evidence type="ECO:0000313" key="3">
    <source>
        <dbReference type="Proteomes" id="UP000315628"/>
    </source>
</evidence>
<feature type="domain" description="Phosphatidate phosphatase APP1 catalytic" evidence="1">
    <location>
        <begin position="87"/>
        <end position="233"/>
    </location>
</feature>